<dbReference type="AlphaFoldDB" id="A0A2A4YD09"/>
<dbReference type="Pfam" id="PF04303">
    <property type="entry name" value="PrpF"/>
    <property type="match status" value="1"/>
</dbReference>
<gene>
    <name evidence="3" type="ORF">COB11_06560</name>
</gene>
<evidence type="ECO:0000313" key="4">
    <source>
        <dbReference type="Proteomes" id="UP000217838"/>
    </source>
</evidence>
<evidence type="ECO:0000256" key="2">
    <source>
        <dbReference type="ARBA" id="ARBA00023235"/>
    </source>
</evidence>
<dbReference type="Proteomes" id="UP000217838">
    <property type="component" value="Unassembled WGS sequence"/>
</dbReference>
<reference evidence="4" key="1">
    <citation type="submission" date="2017-08" db="EMBL/GenBank/DDBJ databases">
        <title>A dynamic microbial community with high functional redundancy inhabits the cold, oxic subseafloor aquifer.</title>
        <authorList>
            <person name="Tully B.J."/>
            <person name="Wheat C.G."/>
            <person name="Glazer B.T."/>
            <person name="Huber J.A."/>
        </authorList>
    </citation>
    <scope>NUCLEOTIDE SEQUENCE [LARGE SCALE GENOMIC DNA]</scope>
</reference>
<organism evidence="3 4">
    <name type="scientific">Aerophobetes bacterium</name>
    <dbReference type="NCBI Taxonomy" id="2030807"/>
    <lineage>
        <taxon>Bacteria</taxon>
        <taxon>Candidatus Aerophobota</taxon>
    </lineage>
</organism>
<accession>A0A2A4YD09</accession>
<dbReference type="PANTHER" id="PTHR43709">
    <property type="entry name" value="ACONITATE ISOMERASE-RELATED"/>
    <property type="match status" value="1"/>
</dbReference>
<dbReference type="PANTHER" id="PTHR43709:SF2">
    <property type="entry name" value="DUF453 DOMAIN PROTEIN (AFU_ORTHOLOGUE AFUA_6G00360)"/>
    <property type="match status" value="1"/>
</dbReference>
<dbReference type="EMBL" id="NVUU01000084">
    <property type="protein sequence ID" value="PCI92812.1"/>
    <property type="molecule type" value="Genomic_DNA"/>
</dbReference>
<sequence length="102" mass="10832">MPKVVMVGSAKNATLSARMLALKKVHKAFAVSTSIPTAICAKIKGTVVNDVAIKDSAEVFLAHPTGVMKIGVKANLSTEIPEIDEVSVERTARILMKGHTFT</sequence>
<dbReference type="SUPFAM" id="SSF54506">
    <property type="entry name" value="Diaminopimelate epimerase-like"/>
    <property type="match status" value="1"/>
</dbReference>
<dbReference type="InterPro" id="IPR007400">
    <property type="entry name" value="PrpF-like"/>
</dbReference>
<dbReference type="Gene3D" id="3.10.310.10">
    <property type="entry name" value="Diaminopimelate Epimerase, Chain A, domain 1"/>
    <property type="match status" value="1"/>
</dbReference>
<evidence type="ECO:0000256" key="1">
    <source>
        <dbReference type="ARBA" id="ARBA00007673"/>
    </source>
</evidence>
<protein>
    <submittedName>
        <fullName evidence="3">Uncharacterized protein</fullName>
    </submittedName>
</protein>
<proteinExistence type="inferred from homology"/>
<dbReference type="GO" id="GO:0016853">
    <property type="term" value="F:isomerase activity"/>
    <property type="evidence" value="ECO:0007669"/>
    <property type="project" value="UniProtKB-KW"/>
</dbReference>
<keyword evidence="2" id="KW-0413">Isomerase</keyword>
<evidence type="ECO:0000313" key="3">
    <source>
        <dbReference type="EMBL" id="PCI92812.1"/>
    </source>
</evidence>
<name>A0A2A4YD09_UNCAE</name>
<comment type="caution">
    <text evidence="3">The sequence shown here is derived from an EMBL/GenBank/DDBJ whole genome shotgun (WGS) entry which is preliminary data.</text>
</comment>
<comment type="similarity">
    <text evidence="1">Belongs to the PrpF family.</text>
</comment>